<dbReference type="Gene3D" id="2.60.120.1540">
    <property type="match status" value="2"/>
</dbReference>
<dbReference type="EMBL" id="MCFN01000044">
    <property type="protein sequence ID" value="OXB67101.1"/>
    <property type="molecule type" value="Genomic_DNA"/>
</dbReference>
<comment type="subcellular location">
    <subcellularLocation>
        <location evidence="1">Cytoplasm</location>
    </subcellularLocation>
    <subcellularLocation>
        <location evidence="2">Secreted</location>
    </subcellularLocation>
</comment>
<evidence type="ECO:0000256" key="14">
    <source>
        <dbReference type="ARBA" id="ARBA00023157"/>
    </source>
</evidence>
<dbReference type="SUPFAM" id="SSF57850">
    <property type="entry name" value="RING/U-box"/>
    <property type="match status" value="1"/>
</dbReference>
<dbReference type="FunFam" id="2.60.40.1940:FF:000001">
    <property type="entry name" value="Complement component C3"/>
    <property type="match status" value="1"/>
</dbReference>
<dbReference type="PANTHER" id="PTHR11412">
    <property type="entry name" value="MACROGLOBULIN / COMPLEMENT"/>
    <property type="match status" value="1"/>
</dbReference>
<dbReference type="Pfam" id="PF00097">
    <property type="entry name" value="zf-C3HC4"/>
    <property type="match status" value="1"/>
</dbReference>
<evidence type="ECO:0000256" key="12">
    <source>
        <dbReference type="ARBA" id="ARBA00022843"/>
    </source>
</evidence>
<dbReference type="SUPFAM" id="SSF49410">
    <property type="entry name" value="Alpha-macroglobulin receptor domain"/>
    <property type="match status" value="1"/>
</dbReference>
<dbReference type="SMART" id="SM01361">
    <property type="entry name" value="A2M_recep"/>
    <property type="match status" value="1"/>
</dbReference>
<dbReference type="PROSITE" id="PS50144">
    <property type="entry name" value="MATH"/>
    <property type="match status" value="1"/>
</dbReference>
<keyword evidence="13" id="KW-0175">Coiled coil</keyword>
<dbReference type="OrthoDB" id="6359008at2759"/>
<dbReference type="GO" id="GO:0006915">
    <property type="term" value="P:apoptotic process"/>
    <property type="evidence" value="ECO:0007669"/>
    <property type="project" value="UniProtKB-KW"/>
</dbReference>
<dbReference type="Gene3D" id="3.30.40.10">
    <property type="entry name" value="Zinc/RING finger domain, C3HC4 (zinc finger)"/>
    <property type="match status" value="1"/>
</dbReference>
<feature type="domain" description="NTR" evidence="21">
    <location>
        <begin position="1226"/>
        <end position="1361"/>
    </location>
</feature>
<keyword evidence="23" id="KW-1185">Reference proteome</keyword>
<evidence type="ECO:0000256" key="3">
    <source>
        <dbReference type="ARBA" id="ARBA00022490"/>
    </source>
</evidence>
<feature type="domain" description="TRAF-type" evidence="20">
    <location>
        <begin position="1463"/>
        <end position="1515"/>
    </location>
</feature>
<keyword evidence="9" id="KW-0677">Repeat</keyword>
<evidence type="ECO:0000256" key="10">
    <source>
        <dbReference type="ARBA" id="ARBA00022771"/>
    </source>
</evidence>
<dbReference type="FunFam" id="2.60.210.10:FF:000001">
    <property type="entry name" value="TNF receptor-associated factor"/>
    <property type="match status" value="1"/>
</dbReference>
<dbReference type="GO" id="GO:0004866">
    <property type="term" value="F:endopeptidase inhibitor activity"/>
    <property type="evidence" value="ECO:0007669"/>
    <property type="project" value="InterPro"/>
</dbReference>
<evidence type="ECO:0000256" key="15">
    <source>
        <dbReference type="ARBA" id="ARBA00055962"/>
    </source>
</evidence>
<dbReference type="InterPro" id="IPR041425">
    <property type="entry name" value="C3/4/5_MG1"/>
</dbReference>
<dbReference type="SUPFAM" id="SSF48239">
    <property type="entry name" value="Terpenoid cyclases/Protein prenyltransferases"/>
    <property type="match status" value="1"/>
</dbReference>
<dbReference type="Pfam" id="PF16673">
    <property type="entry name" value="TRAF_BIRC3_bd"/>
    <property type="match status" value="1"/>
</dbReference>
<accession>A0A226NHU4</accession>
<dbReference type="Gene3D" id="2.60.40.1940">
    <property type="match status" value="1"/>
</dbReference>
<keyword evidence="8 17" id="KW-0479">Metal-binding</keyword>
<dbReference type="Proteomes" id="UP000198323">
    <property type="component" value="Unassembled WGS sequence"/>
</dbReference>
<dbReference type="Pfam" id="PF21355">
    <property type="entry name" value="TRAF-mep_MATH"/>
    <property type="match status" value="1"/>
</dbReference>
<dbReference type="Gene3D" id="2.60.210.10">
    <property type="entry name" value="Apoptosis, Tumor Necrosis Factor Receptor Associated Protein 2, Chain A"/>
    <property type="match status" value="1"/>
</dbReference>
<organism evidence="22 23">
    <name type="scientific">Callipepla squamata</name>
    <name type="common">Scaled quail</name>
    <dbReference type="NCBI Taxonomy" id="9009"/>
    <lineage>
        <taxon>Eukaryota</taxon>
        <taxon>Metazoa</taxon>
        <taxon>Chordata</taxon>
        <taxon>Craniata</taxon>
        <taxon>Vertebrata</taxon>
        <taxon>Euteleostomi</taxon>
        <taxon>Archelosauria</taxon>
        <taxon>Archosauria</taxon>
        <taxon>Dinosauria</taxon>
        <taxon>Saurischia</taxon>
        <taxon>Theropoda</taxon>
        <taxon>Coelurosauria</taxon>
        <taxon>Aves</taxon>
        <taxon>Neognathae</taxon>
        <taxon>Galloanserae</taxon>
        <taxon>Galliformes</taxon>
        <taxon>Odontophoridae</taxon>
        <taxon>Callipepla</taxon>
    </lineage>
</organism>
<keyword evidence="10 17" id="KW-0863">Zinc-finger</keyword>
<evidence type="ECO:0000256" key="16">
    <source>
        <dbReference type="ARBA" id="ARBA00072835"/>
    </source>
</evidence>
<dbReference type="Pfam" id="PF17790">
    <property type="entry name" value="MG1"/>
    <property type="match status" value="1"/>
</dbReference>
<dbReference type="InterPro" id="IPR017907">
    <property type="entry name" value="Znf_RING_CS"/>
</dbReference>
<evidence type="ECO:0000256" key="2">
    <source>
        <dbReference type="ARBA" id="ARBA00004613"/>
    </source>
</evidence>
<dbReference type="Pfam" id="PF21309">
    <property type="entry name" value="C5_CUB"/>
    <property type="match status" value="1"/>
</dbReference>
<keyword evidence="3" id="KW-0963">Cytoplasm</keyword>
<dbReference type="Gene3D" id="2.40.50.120">
    <property type="match status" value="1"/>
</dbReference>
<dbReference type="Pfam" id="PF07677">
    <property type="entry name" value="A2M_recep"/>
    <property type="match status" value="1"/>
</dbReference>
<dbReference type="InterPro" id="IPR032070">
    <property type="entry name" value="TRAF_BIRC3-bd"/>
</dbReference>
<dbReference type="Pfam" id="PF00207">
    <property type="entry name" value="A2M"/>
    <property type="match status" value="1"/>
</dbReference>
<dbReference type="PROSITE" id="PS50089">
    <property type="entry name" value="ZF_RING_2"/>
    <property type="match status" value="1"/>
</dbReference>
<name>A0A226NHU4_CALSU</name>
<keyword evidence="12" id="KW-0832">Ubl conjugation</keyword>
<dbReference type="SMART" id="SM01360">
    <property type="entry name" value="A2M"/>
    <property type="match status" value="1"/>
</dbReference>
<dbReference type="CDD" id="cd02896">
    <property type="entry name" value="complement_C3_C4_C5"/>
    <property type="match status" value="1"/>
</dbReference>
<evidence type="ECO:0000313" key="23">
    <source>
        <dbReference type="Proteomes" id="UP000198323"/>
    </source>
</evidence>
<feature type="zinc finger region" description="TRAF-type" evidence="17">
    <location>
        <begin position="1463"/>
        <end position="1515"/>
    </location>
</feature>
<evidence type="ECO:0000259" key="20">
    <source>
        <dbReference type="PROSITE" id="PS50145"/>
    </source>
</evidence>
<evidence type="ECO:0000259" key="21">
    <source>
        <dbReference type="PROSITE" id="PS50189"/>
    </source>
</evidence>
<feature type="domain" description="MATH" evidence="19">
    <location>
        <begin position="1716"/>
        <end position="1862"/>
    </location>
</feature>
<dbReference type="Pfam" id="PF07703">
    <property type="entry name" value="A2M_BRD"/>
    <property type="match status" value="1"/>
</dbReference>
<dbReference type="FunFam" id="3.30.40.10:FF:000902">
    <property type="entry name" value="TNF receptor-associated factor"/>
    <property type="match status" value="1"/>
</dbReference>
<evidence type="ECO:0000256" key="8">
    <source>
        <dbReference type="ARBA" id="ARBA00022723"/>
    </source>
</evidence>
<evidence type="ECO:0000256" key="6">
    <source>
        <dbReference type="ARBA" id="ARBA00022553"/>
    </source>
</evidence>
<dbReference type="GO" id="GO:0005737">
    <property type="term" value="C:cytoplasm"/>
    <property type="evidence" value="ECO:0007669"/>
    <property type="project" value="UniProtKB-SubCell"/>
</dbReference>
<keyword evidence="6" id="KW-0597">Phosphoprotein</keyword>
<dbReference type="STRING" id="9009.A0A226NHU4"/>
<evidence type="ECO:0000256" key="5">
    <source>
        <dbReference type="ARBA" id="ARBA00022525"/>
    </source>
</evidence>
<dbReference type="Gene3D" id="2.60.40.1930">
    <property type="match status" value="3"/>
</dbReference>
<evidence type="ECO:0000256" key="1">
    <source>
        <dbReference type="ARBA" id="ARBA00004496"/>
    </source>
</evidence>
<dbReference type="PROSITE" id="PS50145">
    <property type="entry name" value="ZF_TRAF"/>
    <property type="match status" value="1"/>
</dbReference>
<comment type="caution">
    <text evidence="22">The sequence shown here is derived from an EMBL/GenBank/DDBJ whole genome shotgun (WGS) entry which is preliminary data.</text>
</comment>
<dbReference type="CDD" id="cd23125">
    <property type="entry name" value="RING-HC_TRAF1-like"/>
    <property type="match status" value="1"/>
</dbReference>
<evidence type="ECO:0000313" key="22">
    <source>
        <dbReference type="EMBL" id="OXB67101.1"/>
    </source>
</evidence>
<dbReference type="InterPro" id="IPR002083">
    <property type="entry name" value="MATH/TRAF_dom"/>
</dbReference>
<dbReference type="PANTHER" id="PTHR11412:SF83">
    <property type="entry name" value="COMPLEMENT C5"/>
    <property type="match status" value="1"/>
</dbReference>
<dbReference type="Pfam" id="PF17791">
    <property type="entry name" value="MG3"/>
    <property type="match status" value="1"/>
</dbReference>
<feature type="domain" description="RING-type" evidence="18">
    <location>
        <begin position="1371"/>
        <end position="1411"/>
    </location>
</feature>
<proteinExistence type="predicted"/>
<dbReference type="InterPro" id="IPR009048">
    <property type="entry name" value="A-macroglobulin_rcpt-bd"/>
</dbReference>
<dbReference type="SUPFAM" id="SSF50242">
    <property type="entry name" value="TIMP-like"/>
    <property type="match status" value="1"/>
</dbReference>
<evidence type="ECO:0000259" key="18">
    <source>
        <dbReference type="PROSITE" id="PS50089"/>
    </source>
</evidence>
<dbReference type="InterPro" id="IPR048843">
    <property type="entry name" value="C5_CUB"/>
</dbReference>
<dbReference type="Gene3D" id="2.60.40.10">
    <property type="entry name" value="Immunoglobulins"/>
    <property type="match status" value="1"/>
</dbReference>
<keyword evidence="11 17" id="KW-0862">Zinc</keyword>
<dbReference type="InterPro" id="IPR008974">
    <property type="entry name" value="TRAF-like"/>
</dbReference>
<dbReference type="InterPro" id="IPR036595">
    <property type="entry name" value="A-macroglobulin_rcpt-bd_sf"/>
</dbReference>
<dbReference type="InterPro" id="IPR049342">
    <property type="entry name" value="TRAF1-6_MATH_dom"/>
</dbReference>
<evidence type="ECO:0000256" key="17">
    <source>
        <dbReference type="PROSITE-ProRule" id="PRU00207"/>
    </source>
</evidence>
<sequence length="1865" mass="208362">MQCMAVGVADAPLPNAFTLRLLSGTAFSQDKTYVLTAPKVFRLGTSEKVVVQAFGYDKEFAVNLALRSFPDKLVAYSSGHISLSPDNNFQNSVTVTLQPTDLAGLEDSVKYVYLEAISPHFTGLKKIPVSCENGFLFIHTDKPVYTPDQSGSFIASMSKYCLDSILAKVKVRVYSLNEELQPARRETVLTIVDPDGVKVDIIEENDFTGIVSFPDFKIPPNPKYGIWKIEAKYKKNFITSAIAKFEVKEYAMPSFSIVIEPERNFISTDKFENFRIAVKASYFYNKKLAKADVFLRFGIIEGNEKRMMPRAMIVTKIENGVAEINFNSKKAVSSLGFQSLEELDGLYLYIAASVAESKGGLSGEVEFSGVKYSVSPYTLNLIATPLFIKPGLPFFIKVQVKDTMDQFVGNIPLTVTAKSFSQQMDETELISEGSESGRRETSMNDGTALFVVNVPADSNLLEFQVKTADPQLSDENQATKTYEARVYLSLSQSYLYIDWASNHKILNVGDFISINIYPRSRHLHNIHHYSYLITSKGKIVSFGTQKRIKDLEYEHLSFQITQEMVPSARLLVYYIVGGEPAELVADSVWLNVEQKCGSSLDIMLKLEKSDLGCGAGGGKNNVDVFRMAGLTFLTNANADDSNEAGICVAAPLEVQVVKDIFLSIYVPYSVVRGEQIELKGSVYNHRASAIKPEGIKKELHAGFTLDPQGVYGSIKRRQEFRYKIPLNLVPKTKIDRSVSVKGHLMGEVIATVLNPEGLSTLTSLPKGSAEAELMSIAPIFYVFHYLEASNNWHLLGPETLTSRTQMRRKMKEGIVSVLSFRNSDFSYSMWKNGKASTWLTAFALRILGQVNQYINLDQISVCNSLLWLVDNCQMPDGSFSEFSDYQPVKLQGTLPREAKEKSLYLTAFSIIGIEKSIKICPTQKIHDAKNKAGDYLLKNVQSAQSPFTMAIISYALALVDLNHQSARSLFSALKREASVIGDPPIYRFWKDGFKTSDLHDPSSVTAQMVETTAYALLTALLRGDKNYANPIIKWLSEEQRRLHLDMGVKVAYRNHGDLHLFKLTEDNFVGRAVTVRTVYNIMSTSEESCNFELKIVPKRDGGYREDGEPLGRLEACAKYRPRTGEPQSGSAHAVMDIGLVSGLEANTEDLSTLASGVDQLIADYEIKDGHVILQIDSIFFIPVSFKQVPADHPLCVGFRVSQLFHVGMLNPGTFTVYEYHAPDKRCTVFYNPYGNEKLVRLCEGDECRCMEVYKVKILSHSEEGYFVKYSATILDLYKRGQAFAQKNNEITFVKKKTCTDVELSPGSQYLIMGKEALKINVGYSFSSSLQMAEKASRAPQDIPNSSPDENEFPFGYPTSICEDVPDQKYLCTNCNNVLKKALQTLCGHRYCSACLSWVVRNNKNPVCQKCKEEDPSTLSEGSLLAEERAFGDAAINKEISELRVRCVTLGCSWCGTMKNFEEHQTLCEYALIPCHTGCGHVVMRKKLADHLENGCVNNVTVCHKCKQSLSSSEYHKHSCEVSLYREQKHVQAETPSNEKGSKEKIKEHEKAAVGTHMLLLLQYMKQLKANLCTASKAANGFIPQSELNVNGAEKSISELHIQGSLGINGNLEVDCLTRTSVPGDESVLQQLVREKLISELENKLHVFENIVAVLNKEVEASNLEITAFQRQSELDKNIIRGLELKIAELHHCLTQKDAGLSRLHKNLLFSEQASYDGVFLWKITDVSRKLQDSVTGRAVSLYSPAFYTAKYGYKVCLRIYLNGDGTGKGTHVSLFFVVMKGDYDALLPWPFRHKVTFMLLDQNNREHIIDAFRPDLASASFQRPVNDMNVASGCPTFLPLTKLQSPKHAYVKEDTLFLKCIIDTN</sequence>
<dbReference type="InterPro" id="IPR008993">
    <property type="entry name" value="TIMP-like_OB-fold"/>
</dbReference>
<dbReference type="Gene3D" id="1.50.10.20">
    <property type="match status" value="1"/>
</dbReference>
<evidence type="ECO:0000256" key="7">
    <source>
        <dbReference type="ARBA" id="ARBA00022703"/>
    </source>
</evidence>
<dbReference type="InterPro" id="IPR011625">
    <property type="entry name" value="A2M_N_BRD"/>
</dbReference>
<dbReference type="InterPro" id="IPR050473">
    <property type="entry name" value="A2M/Complement_sys"/>
</dbReference>
<dbReference type="Gene3D" id="6.10.270.10">
    <property type="match status" value="1"/>
</dbReference>
<dbReference type="InterPro" id="IPR041555">
    <property type="entry name" value="MG3"/>
</dbReference>
<dbReference type="PROSITE" id="PS50189">
    <property type="entry name" value="NTR"/>
    <property type="match status" value="1"/>
</dbReference>
<dbReference type="SUPFAM" id="SSF49599">
    <property type="entry name" value="TRAF domain-like"/>
    <property type="match status" value="2"/>
</dbReference>
<dbReference type="InterPro" id="IPR008930">
    <property type="entry name" value="Terpenoid_cyclase/PrenylTrfase"/>
</dbReference>
<dbReference type="InterPro" id="IPR001134">
    <property type="entry name" value="Netrin_domain"/>
</dbReference>
<evidence type="ECO:0000256" key="9">
    <source>
        <dbReference type="ARBA" id="ARBA00022737"/>
    </source>
</evidence>
<dbReference type="InterPro" id="IPR018933">
    <property type="entry name" value="Netrin_module_non-TIMP"/>
</dbReference>
<dbReference type="Pfam" id="PF07678">
    <property type="entry name" value="TED_complement"/>
    <property type="match status" value="1"/>
</dbReference>
<dbReference type="GO" id="GO:0042981">
    <property type="term" value="P:regulation of apoptotic process"/>
    <property type="evidence" value="ECO:0007669"/>
    <property type="project" value="InterPro"/>
</dbReference>
<dbReference type="InterPro" id="IPR013783">
    <property type="entry name" value="Ig-like_fold"/>
</dbReference>
<reference evidence="22 23" key="1">
    <citation type="submission" date="2016-07" db="EMBL/GenBank/DDBJ databases">
        <title>Disparate Historic Effective Population Sizes Predicted by Modern Levels of Genome Diversity for the Scaled Quail (Callipepla squamata) and the Northern Bobwhite (Colinus virginianus): Inferences from First and Second Generation Draft Genome Assemblies for Sympatric New World Quail.</title>
        <authorList>
            <person name="Oldeschulte D.L."/>
            <person name="Halley Y.A."/>
            <person name="Bhattarai E.K."/>
            <person name="Brashear W.A."/>
            <person name="Hill J."/>
            <person name="Metz R.P."/>
            <person name="Johnson C.D."/>
            <person name="Rollins D."/>
            <person name="Peterson M.J."/>
            <person name="Bickhart D.M."/>
            <person name="Decker J.E."/>
            <person name="Seabury C.M."/>
        </authorList>
    </citation>
    <scope>NUCLEOTIDE SEQUENCE [LARGE SCALE GENOMIC DNA]</scope>
    <source>
        <strain evidence="22 23">Texas</strain>
        <tissue evidence="22">Leg muscle</tissue>
    </source>
</reference>
<dbReference type="InterPro" id="IPR018957">
    <property type="entry name" value="Znf_C3HC4_RING-type"/>
</dbReference>
<keyword evidence="5" id="KW-0964">Secreted</keyword>
<keyword evidence="7" id="KW-0053">Apoptosis</keyword>
<evidence type="ECO:0000256" key="11">
    <source>
        <dbReference type="ARBA" id="ARBA00022833"/>
    </source>
</evidence>
<dbReference type="SMART" id="SM01359">
    <property type="entry name" value="A2M_N_2"/>
    <property type="match status" value="1"/>
</dbReference>
<dbReference type="InterPro" id="IPR011626">
    <property type="entry name" value="Alpha-macroglobulin_TED"/>
</dbReference>
<comment type="function">
    <text evidence="15">Adapter molecule that regulates the activation of NF-kappa-B and JNK. Plays a role in the regulation of cell survival and apoptosis. The heterotrimer formed by TRAF1 and TRAF2 is part of a E3 ubiquitin-protein ligase complex that promotes ubiquitination of target proteins, such as MAP3K14. The TRAF1/TRAF2 complex recruits the antiapoptotic E3 protein-ubiquitin ligases BIRC2 and BIRC3 to TNFRSF1B/TNFR2.</text>
</comment>
<dbReference type="GO" id="GO:0005615">
    <property type="term" value="C:extracellular space"/>
    <property type="evidence" value="ECO:0007669"/>
    <property type="project" value="InterPro"/>
</dbReference>
<dbReference type="InterPro" id="IPR001841">
    <property type="entry name" value="Znf_RING"/>
</dbReference>
<evidence type="ECO:0000256" key="13">
    <source>
        <dbReference type="ARBA" id="ARBA00023054"/>
    </source>
</evidence>
<dbReference type="Pfam" id="PF01759">
    <property type="entry name" value="NTR"/>
    <property type="match status" value="1"/>
</dbReference>
<dbReference type="InterPro" id="IPR037306">
    <property type="entry name" value="TRAF1_MATH"/>
</dbReference>
<dbReference type="PROSITE" id="PS00518">
    <property type="entry name" value="ZF_RING_1"/>
    <property type="match status" value="1"/>
</dbReference>
<dbReference type="FunFam" id="1.20.5.110:FF:000053">
    <property type="entry name" value="TNF receptor-associated factor"/>
    <property type="match status" value="1"/>
</dbReference>
<gene>
    <name evidence="22" type="ORF">ASZ78_005674</name>
</gene>
<dbReference type="InterPro" id="IPR001293">
    <property type="entry name" value="Znf_TRAF"/>
</dbReference>
<dbReference type="SMART" id="SM00061">
    <property type="entry name" value="MATH"/>
    <property type="match status" value="1"/>
</dbReference>
<dbReference type="GO" id="GO:0008270">
    <property type="term" value="F:zinc ion binding"/>
    <property type="evidence" value="ECO:0007669"/>
    <property type="project" value="UniProtKB-KW"/>
</dbReference>
<dbReference type="InterPro" id="IPR013083">
    <property type="entry name" value="Znf_RING/FYVE/PHD"/>
</dbReference>
<protein>
    <recommendedName>
        <fullName evidence="16">TNF receptor-associated factor 1</fullName>
    </recommendedName>
</protein>
<dbReference type="Pfam" id="PF17789">
    <property type="entry name" value="MG4"/>
    <property type="match status" value="1"/>
</dbReference>
<dbReference type="CDD" id="cd03779">
    <property type="entry name" value="MATH_TRAF1"/>
    <property type="match status" value="1"/>
</dbReference>
<evidence type="ECO:0000256" key="4">
    <source>
        <dbReference type="ARBA" id="ARBA00022499"/>
    </source>
</evidence>
<dbReference type="SMART" id="SM00643">
    <property type="entry name" value="C345C"/>
    <property type="match status" value="1"/>
</dbReference>
<dbReference type="InterPro" id="IPR001599">
    <property type="entry name" value="Macroglobln_a2"/>
</dbReference>
<keyword evidence="4" id="KW-1017">Isopeptide bond</keyword>
<dbReference type="Gene3D" id="2.60.40.690">
    <property type="entry name" value="Alpha-macroglobulin, receptor-binding domain"/>
    <property type="match status" value="1"/>
</dbReference>
<dbReference type="Gene3D" id="1.20.5.110">
    <property type="match status" value="1"/>
</dbReference>
<evidence type="ECO:0000259" key="19">
    <source>
        <dbReference type="PROSITE" id="PS50144"/>
    </source>
</evidence>
<dbReference type="GO" id="GO:0005164">
    <property type="term" value="F:tumor necrosis factor receptor binding"/>
    <property type="evidence" value="ECO:0007669"/>
    <property type="project" value="InterPro"/>
</dbReference>
<keyword evidence="14" id="KW-1015">Disulfide bond</keyword>
<dbReference type="InterPro" id="IPR040839">
    <property type="entry name" value="MG4"/>
</dbReference>